<feature type="domain" description="BON" evidence="7">
    <location>
        <begin position="61"/>
        <end position="130"/>
    </location>
</feature>
<evidence type="ECO:0000256" key="6">
    <source>
        <dbReference type="SAM" id="SignalP"/>
    </source>
</evidence>
<dbReference type="Gene3D" id="3.30.1340.30">
    <property type="match status" value="1"/>
</dbReference>
<evidence type="ECO:0000256" key="1">
    <source>
        <dbReference type="ARBA" id="ARBA00004418"/>
    </source>
</evidence>
<keyword evidence="4" id="KW-0574">Periplasm</keyword>
<dbReference type="Proteomes" id="UP000199005">
    <property type="component" value="Unassembled WGS sequence"/>
</dbReference>
<protein>
    <recommendedName>
        <fullName evidence="5">Osmotically-inducible protein Y</fullName>
    </recommendedName>
</protein>
<dbReference type="RefSeq" id="WP_090732608.1">
    <property type="nucleotide sequence ID" value="NZ_FNYO01000037.1"/>
</dbReference>
<dbReference type="GO" id="GO:0042597">
    <property type="term" value="C:periplasmic space"/>
    <property type="evidence" value="ECO:0007669"/>
    <property type="project" value="UniProtKB-SubCell"/>
</dbReference>
<feature type="chain" id="PRO_5011394575" description="Osmotically-inducible protein Y" evidence="6">
    <location>
        <begin position="28"/>
        <end position="130"/>
    </location>
</feature>
<dbReference type="Pfam" id="PF04972">
    <property type="entry name" value="BON"/>
    <property type="match status" value="1"/>
</dbReference>
<reference evidence="10 11" key="1">
    <citation type="submission" date="2016-10" db="EMBL/GenBank/DDBJ databases">
        <authorList>
            <person name="de Groot N.N."/>
        </authorList>
    </citation>
    <scope>NUCLEOTIDE SEQUENCE [LARGE SCALE GENOMIC DNA]</scope>
    <source>
        <strain evidence="8 10">DSM 1041</strain>
        <strain evidence="9 11">DSM 373</strain>
    </source>
</reference>
<dbReference type="PROSITE" id="PS50914">
    <property type="entry name" value="BON"/>
    <property type="match status" value="1"/>
</dbReference>
<dbReference type="EMBL" id="FNYQ01000048">
    <property type="protein sequence ID" value="SEJ10413.1"/>
    <property type="molecule type" value="Genomic_DNA"/>
</dbReference>
<gene>
    <name evidence="9" type="ORF">SAMN04244572_02756</name>
    <name evidence="8" type="ORF">SAMN04244579_03064</name>
</gene>
<dbReference type="InterPro" id="IPR014004">
    <property type="entry name" value="Transpt-assoc_nodulatn_dom_bac"/>
</dbReference>
<keyword evidence="2 6" id="KW-0732">Signal</keyword>
<accession>A0A1H6W0J0</accession>
<dbReference type="Proteomes" id="UP000199250">
    <property type="component" value="Unassembled WGS sequence"/>
</dbReference>
<dbReference type="InterPro" id="IPR051686">
    <property type="entry name" value="Lipoprotein_DolP"/>
</dbReference>
<evidence type="ECO:0000256" key="3">
    <source>
        <dbReference type="ARBA" id="ARBA00022737"/>
    </source>
</evidence>
<feature type="signal peptide" evidence="6">
    <location>
        <begin position="1"/>
        <end position="27"/>
    </location>
</feature>
<sequence length="130" mass="13327">MKKHPQTCIAIALAAALGLSMANGVLADASRHDRAQPVLVAANETMDQLSSGVDKAGETVSDSWITSKVKSTFLADTSLSGMDIKVETTQGVVSLSGTVGSKAEKELAIQKAKTIKGVTGVSADALKVAE</sequence>
<name>A0A1H6W0J0_9GAMM</name>
<keyword evidence="3" id="KW-0677">Repeat</keyword>
<dbReference type="PANTHER" id="PTHR34606:SF15">
    <property type="entry name" value="BON DOMAIN-CONTAINING PROTEIN"/>
    <property type="match status" value="1"/>
</dbReference>
<dbReference type="OrthoDB" id="8910395at2"/>
<dbReference type="InterPro" id="IPR007055">
    <property type="entry name" value="BON_dom"/>
</dbReference>
<evidence type="ECO:0000256" key="4">
    <source>
        <dbReference type="ARBA" id="ARBA00022764"/>
    </source>
</evidence>
<evidence type="ECO:0000256" key="2">
    <source>
        <dbReference type="ARBA" id="ARBA00022729"/>
    </source>
</evidence>
<evidence type="ECO:0000313" key="9">
    <source>
        <dbReference type="EMBL" id="SEJ10413.1"/>
    </source>
</evidence>
<dbReference type="STRING" id="170623.SAMN04244579_03064"/>
<evidence type="ECO:0000259" key="7">
    <source>
        <dbReference type="PROSITE" id="PS50914"/>
    </source>
</evidence>
<comment type="subcellular location">
    <subcellularLocation>
        <location evidence="1">Periplasm</location>
    </subcellularLocation>
</comment>
<evidence type="ECO:0000256" key="5">
    <source>
        <dbReference type="ARBA" id="ARBA00070588"/>
    </source>
</evidence>
<dbReference type="AlphaFoldDB" id="A0A1H6W0J0"/>
<proteinExistence type="predicted"/>
<evidence type="ECO:0000313" key="10">
    <source>
        <dbReference type="Proteomes" id="UP000199005"/>
    </source>
</evidence>
<evidence type="ECO:0000313" key="11">
    <source>
        <dbReference type="Proteomes" id="UP000199250"/>
    </source>
</evidence>
<dbReference type="EMBL" id="FNYO01000037">
    <property type="protein sequence ID" value="SEJ08541.1"/>
    <property type="molecule type" value="Genomic_DNA"/>
</dbReference>
<organism evidence="9 11">
    <name type="scientific">Azotobacter beijerinckii</name>
    <dbReference type="NCBI Taxonomy" id="170623"/>
    <lineage>
        <taxon>Bacteria</taxon>
        <taxon>Pseudomonadati</taxon>
        <taxon>Pseudomonadota</taxon>
        <taxon>Gammaproteobacteria</taxon>
        <taxon>Pseudomonadales</taxon>
        <taxon>Pseudomonadaceae</taxon>
        <taxon>Azotobacter</taxon>
    </lineage>
</organism>
<dbReference type="FunFam" id="3.30.1340.30:FF:000001">
    <property type="entry name" value="Molecular chaperone OsmY"/>
    <property type="match status" value="1"/>
</dbReference>
<evidence type="ECO:0000313" key="8">
    <source>
        <dbReference type="EMBL" id="SEJ08541.1"/>
    </source>
</evidence>
<dbReference type="PANTHER" id="PTHR34606">
    <property type="entry name" value="BON DOMAIN-CONTAINING PROTEIN"/>
    <property type="match status" value="1"/>
</dbReference>
<dbReference type="SMART" id="SM00749">
    <property type="entry name" value="BON"/>
    <property type="match status" value="1"/>
</dbReference>